<gene>
    <name evidence="1" type="ORF">QFC24_006989</name>
</gene>
<comment type="caution">
    <text evidence="1">The sequence shown here is derived from an EMBL/GenBank/DDBJ whole genome shotgun (WGS) entry which is preliminary data.</text>
</comment>
<accession>A0ACC2WUB9</accession>
<protein>
    <submittedName>
        <fullName evidence="1">Uncharacterized protein</fullName>
    </submittedName>
</protein>
<keyword evidence="2" id="KW-1185">Reference proteome</keyword>
<reference evidence="1" key="1">
    <citation type="submission" date="2023-04" db="EMBL/GenBank/DDBJ databases">
        <title>Draft Genome sequencing of Naganishia species isolated from polar environments using Oxford Nanopore Technology.</title>
        <authorList>
            <person name="Leo P."/>
            <person name="Venkateswaran K."/>
        </authorList>
    </citation>
    <scope>NUCLEOTIDE SEQUENCE</scope>
    <source>
        <strain evidence="1">DBVPG 5303</strain>
    </source>
</reference>
<dbReference type="Proteomes" id="UP001234202">
    <property type="component" value="Unassembled WGS sequence"/>
</dbReference>
<proteinExistence type="predicted"/>
<name>A0ACC2WUB9_9TREE</name>
<organism evidence="1 2">
    <name type="scientific">Naganishia onofrii</name>
    <dbReference type="NCBI Taxonomy" id="1851511"/>
    <lineage>
        <taxon>Eukaryota</taxon>
        <taxon>Fungi</taxon>
        <taxon>Dikarya</taxon>
        <taxon>Basidiomycota</taxon>
        <taxon>Agaricomycotina</taxon>
        <taxon>Tremellomycetes</taxon>
        <taxon>Filobasidiales</taxon>
        <taxon>Filobasidiaceae</taxon>
        <taxon>Naganishia</taxon>
    </lineage>
</organism>
<evidence type="ECO:0000313" key="1">
    <source>
        <dbReference type="EMBL" id="KAJ9115374.1"/>
    </source>
</evidence>
<evidence type="ECO:0000313" key="2">
    <source>
        <dbReference type="Proteomes" id="UP001234202"/>
    </source>
</evidence>
<dbReference type="EMBL" id="JASBWV010000044">
    <property type="protein sequence ID" value="KAJ9115374.1"/>
    <property type="molecule type" value="Genomic_DNA"/>
</dbReference>
<sequence length="477" mass="51270">MSLFSSDYQPISTAAPATAATDAPTIVTPDEPGATASNQLPLKGKAVTYSGTYNVGLVDIKIPQVVEDDDVVVKITATTLCGSDLHLWHGEAAGIPAGTVLGHECVGIVDKVGSGVKTLKEGDRVVVASNIACGQCRFCKEKMTSMCERNVESIADLRASTGQKTPESFGCGHVPGKMPGAQAEYARVPMADFNCLKIPDEVPDEKALFLSDVLPAAYHCVKDTGIKDGDIVGIWGLGPIGQAAVRFAALAGAKRIYAIDKLDSRLTLARQGAKPGVVHTINYQQLEELDDVVEFIRAKCPEGLDCAIDATSTHEPKSLLHKAEKALRLESDNPNVVNELGAVMEKGIRLFGNGAPPVHLYWQEILDKIVSDELDPTFLITQRIRLEDLPGFYPVWASRVPSIQKVFVVTRFGPEQAHPGTPALTSSQQLERLDGGRRRSSLLVSVQQLGGRRRSSFLQSMLSEGKTYLDKALGTAQ</sequence>